<feature type="domain" description="S5 DRBM" evidence="2">
    <location>
        <begin position="196"/>
        <end position="259"/>
    </location>
</feature>
<dbReference type="InterPro" id="IPR013810">
    <property type="entry name" value="Ribosomal_uS5_N"/>
</dbReference>
<keyword evidence="1" id="KW-0687">Ribonucleoprotein</keyword>
<protein>
    <recommendedName>
        <fullName evidence="2">S5 DRBM domain-containing protein</fullName>
    </recommendedName>
</protein>
<proteinExistence type="predicted"/>
<accession>A0ABP0RZA2</accession>
<keyword evidence="1" id="KW-0689">Ribosomal protein</keyword>
<dbReference type="SUPFAM" id="SSF54768">
    <property type="entry name" value="dsRNA-binding domain-like"/>
    <property type="match status" value="1"/>
</dbReference>
<dbReference type="EMBL" id="CAXAMN010026695">
    <property type="protein sequence ID" value="CAK9105201.1"/>
    <property type="molecule type" value="Genomic_DNA"/>
</dbReference>
<dbReference type="Pfam" id="PF00333">
    <property type="entry name" value="Ribosomal_S5"/>
    <property type="match status" value="1"/>
</dbReference>
<dbReference type="Gene3D" id="3.30.160.20">
    <property type="match status" value="1"/>
</dbReference>
<name>A0ABP0RZA2_9DINO</name>
<reference evidence="3 4" key="1">
    <citation type="submission" date="2024-02" db="EMBL/GenBank/DDBJ databases">
        <authorList>
            <person name="Chen Y."/>
            <person name="Shah S."/>
            <person name="Dougan E. K."/>
            <person name="Thang M."/>
            <person name="Chan C."/>
        </authorList>
    </citation>
    <scope>NUCLEOTIDE SEQUENCE [LARGE SCALE GENOMIC DNA]</scope>
</reference>
<sequence>MLEFFYCCVKDFPYDDDPLPGLLADERNLDFPLEKASGLYLQVQVEVAKTMLKCAARGKADLLDFEAVDPYKLLCGKPPNVDEFHKELSGLPEPVLCDEFLEDLIDEHKARIESRKNESQKEGSEWPLQGSARISDIYEKELEFYRTAGPVEFVESEGGGYTWKWRQPANTFWDERRKVYVQELKGVDPNLQLKELRQHMLDITPMRSMCSVGKVRYFRGIVVVGNGKGVYGFGIGFGSTPKECRSDSTLKALQNLDYIDYDPGRMLCTPCRGMEYKHTMKLIPRPIGRGLKVLLAFASFVPLPVPAWLHCVLRMTSADRKLPFYRDDEIVVDSSGIPHFTGAVPALFKENRCVQASVHSPSWHEKEVIIRKTEAFERFFDRSHRRKGQDMAGYIRGKRQNWRDLKDLDDASNMSEDLQAYFLLRGANLSREDRRAILLANKSSYTQAGIETALKISYHDLHEREKSRGFDESRYVGRRKGGKGKGKKFYSNWVDEDEQPFIEEWLDDTVEDEPETQPEYAAEAYAAMEKQKKSYHDQRQKLKNLQKNRGFFRGEFTWEERKKAISKEKERTRCSACHRIGHWAGDPKCPRSGGDASKKN</sequence>
<evidence type="ECO:0000313" key="4">
    <source>
        <dbReference type="Proteomes" id="UP001642484"/>
    </source>
</evidence>
<dbReference type="Proteomes" id="UP001642484">
    <property type="component" value="Unassembled WGS sequence"/>
</dbReference>
<gene>
    <name evidence="3" type="ORF">CCMP2556_LOCUS49254</name>
</gene>
<evidence type="ECO:0000256" key="1">
    <source>
        <dbReference type="PROSITE-ProRule" id="PRU00268"/>
    </source>
</evidence>
<evidence type="ECO:0000313" key="3">
    <source>
        <dbReference type="EMBL" id="CAK9105201.1"/>
    </source>
</evidence>
<comment type="caution">
    <text evidence="3">The sequence shown here is derived from an EMBL/GenBank/DDBJ whole genome shotgun (WGS) entry which is preliminary data.</text>
</comment>
<dbReference type="PROSITE" id="PS50881">
    <property type="entry name" value="S5_DSRBD"/>
    <property type="match status" value="1"/>
</dbReference>
<evidence type="ECO:0000259" key="2">
    <source>
        <dbReference type="PROSITE" id="PS50881"/>
    </source>
</evidence>
<keyword evidence="4" id="KW-1185">Reference proteome</keyword>
<organism evidence="3 4">
    <name type="scientific">Durusdinium trenchii</name>
    <dbReference type="NCBI Taxonomy" id="1381693"/>
    <lineage>
        <taxon>Eukaryota</taxon>
        <taxon>Sar</taxon>
        <taxon>Alveolata</taxon>
        <taxon>Dinophyceae</taxon>
        <taxon>Suessiales</taxon>
        <taxon>Symbiodiniaceae</taxon>
        <taxon>Durusdinium</taxon>
    </lineage>
</organism>